<dbReference type="OrthoDB" id="1771153at2"/>
<name>A0A3N1XG64_9FIRM</name>
<keyword evidence="2" id="KW-1185">Reference proteome</keyword>
<proteinExistence type="predicted"/>
<accession>A0A3N1XG64</accession>
<gene>
    <name evidence="1" type="ORF">EDD66_11060</name>
</gene>
<comment type="caution">
    <text evidence="1">The sequence shown here is derived from an EMBL/GenBank/DDBJ whole genome shotgun (WGS) entry which is preliminary data.</text>
</comment>
<dbReference type="Proteomes" id="UP000273083">
    <property type="component" value="Unassembled WGS sequence"/>
</dbReference>
<sequence>MLIRETIAHQKRDENYYKGNIEEMIWAQDLGISFVIDNRTCSYVNDYHFICNILSDDSYMRDYIPDEQGKIIQIRLDKVSNY</sequence>
<dbReference type="RefSeq" id="WP_123610313.1">
    <property type="nucleotide sequence ID" value="NZ_RJVG01000010.1"/>
</dbReference>
<organism evidence="1 2">
    <name type="scientific">Mobilisporobacter senegalensis</name>
    <dbReference type="NCBI Taxonomy" id="1329262"/>
    <lineage>
        <taxon>Bacteria</taxon>
        <taxon>Bacillati</taxon>
        <taxon>Bacillota</taxon>
        <taxon>Clostridia</taxon>
        <taxon>Lachnospirales</taxon>
        <taxon>Lachnospiraceae</taxon>
        <taxon>Mobilisporobacter</taxon>
    </lineage>
</organism>
<protein>
    <submittedName>
        <fullName evidence="1">Uncharacterized protein</fullName>
    </submittedName>
</protein>
<dbReference type="AlphaFoldDB" id="A0A3N1XG64"/>
<evidence type="ECO:0000313" key="2">
    <source>
        <dbReference type="Proteomes" id="UP000273083"/>
    </source>
</evidence>
<dbReference type="EMBL" id="RJVG01000010">
    <property type="protein sequence ID" value="ROR25704.1"/>
    <property type="molecule type" value="Genomic_DNA"/>
</dbReference>
<reference evidence="1 2" key="1">
    <citation type="submission" date="2018-11" db="EMBL/GenBank/DDBJ databases">
        <title>Genomic Encyclopedia of Type Strains, Phase IV (KMG-IV): sequencing the most valuable type-strain genomes for metagenomic binning, comparative biology and taxonomic classification.</title>
        <authorList>
            <person name="Goeker M."/>
        </authorList>
    </citation>
    <scope>NUCLEOTIDE SEQUENCE [LARGE SCALE GENOMIC DNA]</scope>
    <source>
        <strain evidence="1 2">DSM 26537</strain>
    </source>
</reference>
<evidence type="ECO:0000313" key="1">
    <source>
        <dbReference type="EMBL" id="ROR25704.1"/>
    </source>
</evidence>